<feature type="domain" description="PORR" evidence="2">
    <location>
        <begin position="32"/>
        <end position="363"/>
    </location>
</feature>
<accession>A0A4U5NRQ8</accession>
<dbReference type="PANTHER" id="PTHR31476">
    <property type="entry name" value="PROTEIN WHAT'S THIS FACTOR 1 HOMOLOG, CHLOROPLASTIC"/>
    <property type="match status" value="1"/>
</dbReference>
<organism evidence="3">
    <name type="scientific">Populus alba</name>
    <name type="common">White poplar</name>
    <dbReference type="NCBI Taxonomy" id="43335"/>
    <lineage>
        <taxon>Eukaryota</taxon>
        <taxon>Viridiplantae</taxon>
        <taxon>Streptophyta</taxon>
        <taxon>Embryophyta</taxon>
        <taxon>Tracheophyta</taxon>
        <taxon>Spermatophyta</taxon>
        <taxon>Magnoliopsida</taxon>
        <taxon>eudicotyledons</taxon>
        <taxon>Gunneridae</taxon>
        <taxon>Pentapetalae</taxon>
        <taxon>rosids</taxon>
        <taxon>fabids</taxon>
        <taxon>Malpighiales</taxon>
        <taxon>Salicaceae</taxon>
        <taxon>Saliceae</taxon>
        <taxon>Populus</taxon>
    </lineage>
</organism>
<comment type="caution">
    <text evidence="3">The sequence shown here is derived from an EMBL/GenBank/DDBJ whole genome shotgun (WGS) entry which is preliminary data.</text>
</comment>
<dbReference type="EMBL" id="RCHU01000935">
    <property type="protein sequence ID" value="TKR85690.1"/>
    <property type="molecule type" value="Genomic_DNA"/>
</dbReference>
<dbReference type="PANTHER" id="PTHR31476:SF19">
    <property type="entry name" value="UBIQUITIN CARBOXYL-TERMINAL HYDROLASE FAMILY PROTEIN"/>
    <property type="match status" value="1"/>
</dbReference>
<dbReference type="InterPro" id="IPR045040">
    <property type="entry name" value="PORR_fam"/>
</dbReference>
<dbReference type="Pfam" id="PF11955">
    <property type="entry name" value="PORR"/>
    <property type="match status" value="1"/>
</dbReference>
<dbReference type="GO" id="GO:0003723">
    <property type="term" value="F:RNA binding"/>
    <property type="evidence" value="ECO:0007669"/>
    <property type="project" value="InterPro"/>
</dbReference>
<reference evidence="3" key="1">
    <citation type="submission" date="2018-10" db="EMBL/GenBank/DDBJ databases">
        <title>Population genomic analysis revealed the cold adaptation of white poplar.</title>
        <authorList>
            <person name="Liu Y.-J."/>
        </authorList>
    </citation>
    <scope>NUCLEOTIDE SEQUENCE [LARGE SCALE GENOMIC DNA]</scope>
    <source>
        <strain evidence="3">PAL-ZL1</strain>
    </source>
</reference>
<evidence type="ECO:0000313" key="3">
    <source>
        <dbReference type="EMBL" id="TKR85690.1"/>
    </source>
</evidence>
<feature type="compositionally biased region" description="Acidic residues" evidence="1">
    <location>
        <begin position="400"/>
        <end position="427"/>
    </location>
</feature>
<dbReference type="AlphaFoldDB" id="A0A4U5NRQ8"/>
<dbReference type="STRING" id="43335.A0A4U5NRQ8"/>
<name>A0A4U5NRQ8_POPAL</name>
<gene>
    <name evidence="3" type="ORF">D5086_0000243110</name>
</gene>
<sequence>MLMMMSLYSTKLPHQLNQARTFIAARIKWACDPYLDTAVSKEKDLKQVISMKNQLISSPSKSLPLSSLSVLKPYFNLSTTALNFFHKYSTVFSQFQPSPSLPFHIKLSPQAISLHKEEQLILKSQPLRDDTMKRLAKLLMLSGAKRLPLHIVDRFKYDLGLPHDYITALLSDYPEYFNVCEDKDCLTNKDTFFLELVSWKDELAVSEMEKRVSLEDLRNVKRGERIGFPLNFPNGFDLKKKVRDWVFEWQGLPYISPYENAFHLNPNGDQAEKWTVTVLHELLWLLVSKKTEKENVLQLGDYLGFGNRFNKALVHHPGIFYVSNKIRTQTVVLREAYRKGFLVHKHLLMGMRFRYIRLMSKAKKKRRKSVGGVSHSQLQRQVSSTKKGIERKVKYKSREEEEERSNESSESEFEDVESSDSSLEDANNEGTMKMKM</sequence>
<proteinExistence type="predicted"/>
<feature type="region of interest" description="Disordered" evidence="1">
    <location>
        <begin position="366"/>
        <end position="436"/>
    </location>
</feature>
<feature type="compositionally biased region" description="Polar residues" evidence="1">
    <location>
        <begin position="374"/>
        <end position="386"/>
    </location>
</feature>
<evidence type="ECO:0000256" key="1">
    <source>
        <dbReference type="SAM" id="MobiDB-lite"/>
    </source>
</evidence>
<feature type="compositionally biased region" description="Basic and acidic residues" evidence="1">
    <location>
        <begin position="387"/>
        <end position="399"/>
    </location>
</feature>
<dbReference type="InterPro" id="IPR021099">
    <property type="entry name" value="PORR_domain"/>
</dbReference>
<protein>
    <submittedName>
        <fullName evidence="3">Protein ROOT PRIMORDIUM DEFECTIVE 1</fullName>
    </submittedName>
</protein>
<evidence type="ECO:0000259" key="2">
    <source>
        <dbReference type="Pfam" id="PF11955"/>
    </source>
</evidence>